<reference evidence="3" key="1">
    <citation type="submission" date="2019-12" db="UniProtKB">
        <authorList>
            <consortium name="WormBaseParasite"/>
        </authorList>
    </citation>
    <scope>IDENTIFICATION</scope>
</reference>
<dbReference type="Proteomes" id="UP000046395">
    <property type="component" value="Unassembled WGS sequence"/>
</dbReference>
<dbReference type="Gene3D" id="3.30.420.10">
    <property type="entry name" value="Ribonuclease H-like superfamily/Ribonuclease H"/>
    <property type="match status" value="1"/>
</dbReference>
<dbReference type="SUPFAM" id="SSF53098">
    <property type="entry name" value="Ribonuclease H-like"/>
    <property type="match status" value="1"/>
</dbReference>
<protein>
    <submittedName>
        <fullName evidence="3">RNase H type-1 domain-containing protein</fullName>
    </submittedName>
</protein>
<dbReference type="InterPro" id="IPR012337">
    <property type="entry name" value="RNaseH-like_sf"/>
</dbReference>
<evidence type="ECO:0000313" key="3">
    <source>
        <dbReference type="WBParaSite" id="TMUE_1000004523.1"/>
    </source>
</evidence>
<dbReference type="Pfam" id="PF13456">
    <property type="entry name" value="RVT_3"/>
    <property type="match status" value="1"/>
</dbReference>
<dbReference type="InterPro" id="IPR002156">
    <property type="entry name" value="RNaseH_domain"/>
</dbReference>
<evidence type="ECO:0000259" key="1">
    <source>
        <dbReference type="Pfam" id="PF13456"/>
    </source>
</evidence>
<dbReference type="GO" id="GO:0004523">
    <property type="term" value="F:RNA-DNA hybrid ribonuclease activity"/>
    <property type="evidence" value="ECO:0007669"/>
    <property type="project" value="InterPro"/>
</dbReference>
<dbReference type="InterPro" id="IPR036397">
    <property type="entry name" value="RNaseH_sf"/>
</dbReference>
<dbReference type="AlphaFoldDB" id="A0A5S6QBE8"/>
<dbReference type="GO" id="GO:0003676">
    <property type="term" value="F:nucleic acid binding"/>
    <property type="evidence" value="ECO:0007669"/>
    <property type="project" value="InterPro"/>
</dbReference>
<feature type="domain" description="RNase H type-1" evidence="1">
    <location>
        <begin position="50"/>
        <end position="96"/>
    </location>
</feature>
<organism evidence="2 3">
    <name type="scientific">Trichuris muris</name>
    <name type="common">Mouse whipworm</name>
    <dbReference type="NCBI Taxonomy" id="70415"/>
    <lineage>
        <taxon>Eukaryota</taxon>
        <taxon>Metazoa</taxon>
        <taxon>Ecdysozoa</taxon>
        <taxon>Nematoda</taxon>
        <taxon>Enoplea</taxon>
        <taxon>Dorylaimia</taxon>
        <taxon>Trichinellida</taxon>
        <taxon>Trichuridae</taxon>
        <taxon>Trichuris</taxon>
    </lineage>
</organism>
<evidence type="ECO:0000313" key="2">
    <source>
        <dbReference type="Proteomes" id="UP000046395"/>
    </source>
</evidence>
<keyword evidence="2" id="KW-1185">Reference proteome</keyword>
<sequence length="259" mass="28738">MVTAHDPVRGKWAVSGNKAKVWVDASTLAIGIAVEVNGAIIEDASWLRPDDCHHINLAGLDAVIRGLNVALSWQLRDIEVMTDSTIVYLWLDEGPSGRSSLKTKATSEMLIRRRIATVMALVEEYDLKLTVTLVKSAEKRADALTRIPKRWLTPIDLPEIPNCAAAGVTETDRMITQIHCLSGHPGVKLGDPTISKRLVSQVVNNCDVCRSVDPAPVKWRHGSLNVERIWQGVSMEITHFRGRIYLTLIDCGPSRYTIW</sequence>
<name>A0A5S6QBE8_TRIMR</name>
<dbReference type="WBParaSite" id="TMUE_1000004523.1">
    <property type="protein sequence ID" value="TMUE_1000004523.1"/>
    <property type="gene ID" value="WBGene00298989"/>
</dbReference>
<proteinExistence type="predicted"/>
<accession>A0A5S6QBE8</accession>